<evidence type="ECO:0000256" key="1">
    <source>
        <dbReference type="SAM" id="MobiDB-lite"/>
    </source>
</evidence>
<dbReference type="GO" id="GO:0003677">
    <property type="term" value="F:DNA binding"/>
    <property type="evidence" value="ECO:0007669"/>
    <property type="project" value="InterPro"/>
</dbReference>
<comment type="caution">
    <text evidence="3">The sequence shown here is derived from an EMBL/GenBank/DDBJ whole genome shotgun (WGS) entry which is preliminary data.</text>
</comment>
<dbReference type="SMART" id="SM00278">
    <property type="entry name" value="HhH1"/>
    <property type="match status" value="2"/>
</dbReference>
<dbReference type="RefSeq" id="WP_307198845.1">
    <property type="nucleotide sequence ID" value="NZ_JAUTAN010000001.1"/>
</dbReference>
<dbReference type="InterPro" id="IPR051675">
    <property type="entry name" value="Endo/Exo/Phosphatase_dom_1"/>
</dbReference>
<evidence type="ECO:0000259" key="2">
    <source>
        <dbReference type="SMART" id="SM00278"/>
    </source>
</evidence>
<dbReference type="Pfam" id="PF12836">
    <property type="entry name" value="HHH_3"/>
    <property type="match status" value="1"/>
</dbReference>
<dbReference type="GO" id="GO:0015627">
    <property type="term" value="C:type II protein secretion system complex"/>
    <property type="evidence" value="ECO:0007669"/>
    <property type="project" value="TreeGrafter"/>
</dbReference>
<feature type="region of interest" description="Disordered" evidence="1">
    <location>
        <begin position="187"/>
        <end position="216"/>
    </location>
</feature>
<dbReference type="GO" id="GO:0006281">
    <property type="term" value="P:DNA repair"/>
    <property type="evidence" value="ECO:0007669"/>
    <property type="project" value="InterPro"/>
</dbReference>
<feature type="region of interest" description="Disordered" evidence="1">
    <location>
        <begin position="108"/>
        <end position="142"/>
    </location>
</feature>
<dbReference type="GO" id="GO:0015628">
    <property type="term" value="P:protein secretion by the type II secretion system"/>
    <property type="evidence" value="ECO:0007669"/>
    <property type="project" value="TreeGrafter"/>
</dbReference>
<dbReference type="PANTHER" id="PTHR21180:SF32">
    <property type="entry name" value="ENDONUCLEASE_EXONUCLEASE_PHOSPHATASE FAMILY DOMAIN-CONTAINING PROTEIN 1"/>
    <property type="match status" value="1"/>
</dbReference>
<accession>A0AAJ1U384</accession>
<dbReference type="InterPro" id="IPR019554">
    <property type="entry name" value="Soluble_ligand-bd"/>
</dbReference>
<dbReference type="SUPFAM" id="SSF47781">
    <property type="entry name" value="RuvA domain 2-like"/>
    <property type="match status" value="1"/>
</dbReference>
<dbReference type="Pfam" id="PF10531">
    <property type="entry name" value="SLBB"/>
    <property type="match status" value="1"/>
</dbReference>
<dbReference type="InterPro" id="IPR003583">
    <property type="entry name" value="Hlx-hairpin-Hlx_DNA-bd_motif"/>
</dbReference>
<protein>
    <submittedName>
        <fullName evidence="3">Competence protein ComEA</fullName>
    </submittedName>
</protein>
<dbReference type="InterPro" id="IPR010994">
    <property type="entry name" value="RuvA_2-like"/>
</dbReference>
<gene>
    <name evidence="3" type="ORF">QE405_000711</name>
</gene>
<dbReference type="Gene3D" id="3.10.560.10">
    <property type="entry name" value="Outer membrane lipoprotein wza domain like"/>
    <property type="match status" value="1"/>
</dbReference>
<reference evidence="3" key="1">
    <citation type="submission" date="2023-07" db="EMBL/GenBank/DDBJ databases">
        <title>Functional and genomic diversity of the sorghum phyllosphere microbiome.</title>
        <authorList>
            <person name="Shade A."/>
        </authorList>
    </citation>
    <scope>NUCLEOTIDE SEQUENCE</scope>
    <source>
        <strain evidence="3">SORGH_AS_1067</strain>
    </source>
</reference>
<dbReference type="PANTHER" id="PTHR21180">
    <property type="entry name" value="ENDONUCLEASE/EXONUCLEASE/PHOSPHATASE FAMILY DOMAIN-CONTAINING PROTEIN 1"/>
    <property type="match status" value="1"/>
</dbReference>
<dbReference type="AlphaFoldDB" id="A0AAJ1U384"/>
<dbReference type="EMBL" id="JAUTAN010000001">
    <property type="protein sequence ID" value="MDQ1103427.1"/>
    <property type="molecule type" value="Genomic_DNA"/>
</dbReference>
<organism evidence="3 4">
    <name type="scientific">Nocardioides zeae</name>
    <dbReference type="NCBI Taxonomy" id="1457234"/>
    <lineage>
        <taxon>Bacteria</taxon>
        <taxon>Bacillati</taxon>
        <taxon>Actinomycetota</taxon>
        <taxon>Actinomycetes</taxon>
        <taxon>Propionibacteriales</taxon>
        <taxon>Nocardioidaceae</taxon>
        <taxon>Nocardioides</taxon>
    </lineage>
</organism>
<evidence type="ECO:0000313" key="3">
    <source>
        <dbReference type="EMBL" id="MDQ1103427.1"/>
    </source>
</evidence>
<feature type="domain" description="Helix-hairpin-helix DNA-binding motif class 1" evidence="2">
    <location>
        <begin position="344"/>
        <end position="363"/>
    </location>
</feature>
<name>A0AAJ1U384_9ACTN</name>
<proteinExistence type="predicted"/>
<feature type="domain" description="Helix-hairpin-helix DNA-binding motif class 1" evidence="2">
    <location>
        <begin position="314"/>
        <end position="333"/>
    </location>
</feature>
<dbReference type="Gene3D" id="1.10.150.320">
    <property type="entry name" value="Photosystem II 12 kDa extrinsic protein"/>
    <property type="match status" value="1"/>
</dbReference>
<sequence>MPARPLPADDAPPIDLVRARLARIAEESGLSGLPGLTGVSPADDHTRVRAERWRAEVLARAGDTAAPEDPGDVLPVPGRHAARAARPGVLGRVRGQLPAPALALLDRAPVGPSSAQPSEQPYAAGPTLTATGGGDGPGRGRRVAVGPPQVAVLAVLVALALAVTCWWVLAGRAEEQVVEPLAVATSAAGTPLATPPSDPAAGTAGEPESGADATAASTGEVVVHVAGRVVRPGIVVLPGGSRVADAVEAAGGLVPDTDLTGLNLARVLVDGEQVLVGLDPSEGAPAAPGAAAPGGTGAGTSAGGLVDLNTADLAALDLLPGVGPVTAQAIINWREENGGFSHVDELLEVKGIGEATLAELAPLVTV</sequence>
<evidence type="ECO:0000313" key="4">
    <source>
        <dbReference type="Proteomes" id="UP001239215"/>
    </source>
</evidence>
<dbReference type="Proteomes" id="UP001239215">
    <property type="component" value="Unassembled WGS sequence"/>
</dbReference>